<dbReference type="EMBL" id="BMEQ01000009">
    <property type="protein sequence ID" value="GGG57075.1"/>
    <property type="molecule type" value="Genomic_DNA"/>
</dbReference>
<keyword evidence="1" id="KW-0732">Signal</keyword>
<dbReference type="Pfam" id="PF20046">
    <property type="entry name" value="DUF6448"/>
    <property type="match status" value="1"/>
</dbReference>
<accession>A0A917GUV6</accession>
<protein>
    <submittedName>
        <fullName evidence="2">Uncharacterized protein</fullName>
    </submittedName>
</protein>
<reference evidence="2" key="1">
    <citation type="journal article" date="2014" name="Int. J. Syst. Evol. Microbiol.">
        <title>Complete genome sequence of Corynebacterium casei LMG S-19264T (=DSM 44701T), isolated from a smear-ripened cheese.</title>
        <authorList>
            <consortium name="US DOE Joint Genome Institute (JGI-PGF)"/>
            <person name="Walter F."/>
            <person name="Albersmeier A."/>
            <person name="Kalinowski J."/>
            <person name="Ruckert C."/>
        </authorList>
    </citation>
    <scope>NUCLEOTIDE SEQUENCE</scope>
    <source>
        <strain evidence="2">CGMCC 1.12187</strain>
    </source>
</reference>
<dbReference type="InterPro" id="IPR045613">
    <property type="entry name" value="DUF6448"/>
</dbReference>
<comment type="caution">
    <text evidence="2">The sequence shown here is derived from an EMBL/GenBank/DDBJ whole genome shotgun (WGS) entry which is preliminary data.</text>
</comment>
<feature type="chain" id="PRO_5038031056" evidence="1">
    <location>
        <begin position="27"/>
        <end position="197"/>
    </location>
</feature>
<evidence type="ECO:0000313" key="2">
    <source>
        <dbReference type="EMBL" id="GGG57075.1"/>
    </source>
</evidence>
<feature type="signal peptide" evidence="1">
    <location>
        <begin position="1"/>
        <end position="26"/>
    </location>
</feature>
<gene>
    <name evidence="2" type="ORF">GCM10011374_19880</name>
</gene>
<dbReference type="AlphaFoldDB" id="A0A917GUV6"/>
<reference evidence="2" key="2">
    <citation type="submission" date="2020-09" db="EMBL/GenBank/DDBJ databases">
        <authorList>
            <person name="Sun Q."/>
            <person name="Zhou Y."/>
        </authorList>
    </citation>
    <scope>NUCLEOTIDE SEQUENCE</scope>
    <source>
        <strain evidence="2">CGMCC 1.12187</strain>
    </source>
</reference>
<organism evidence="2 3">
    <name type="scientific">Kocuria dechangensis</name>
    <dbReference type="NCBI Taxonomy" id="1176249"/>
    <lineage>
        <taxon>Bacteria</taxon>
        <taxon>Bacillati</taxon>
        <taxon>Actinomycetota</taxon>
        <taxon>Actinomycetes</taxon>
        <taxon>Micrococcales</taxon>
        <taxon>Micrococcaceae</taxon>
        <taxon>Kocuria</taxon>
    </lineage>
</organism>
<name>A0A917GUV6_9MICC</name>
<evidence type="ECO:0000256" key="1">
    <source>
        <dbReference type="SAM" id="SignalP"/>
    </source>
</evidence>
<evidence type="ECO:0000313" key="3">
    <source>
        <dbReference type="Proteomes" id="UP000638848"/>
    </source>
</evidence>
<keyword evidence="3" id="KW-1185">Reference proteome</keyword>
<dbReference type="Proteomes" id="UP000638848">
    <property type="component" value="Unassembled WGS sequence"/>
</dbReference>
<proteinExistence type="predicted"/>
<dbReference type="RefSeq" id="WP_188536744.1">
    <property type="nucleotide sequence ID" value="NZ_BMEQ01000009.1"/>
</dbReference>
<sequence>MTLLVVLVASAAALLLVLLHPLRAAAHCDTMDGPTALDGRRALEANNLNHALKWVAPEAEEELREVFDKSVRARVLGADAREVADRWFLENLVRLHRAGEGAPFAGLRPSGVPVDPRVAAADRCVEEGTLQPLAGLVPPDRLPELEKRLTAVLERKEHDVDDVEAGRAFVQAYVSFFKLAEGEDEGHAHHARAGHHD</sequence>